<gene>
    <name evidence="2" type="ORF">ACFFGA_02030</name>
</gene>
<comment type="caution">
    <text evidence="2">The sequence shown here is derived from an EMBL/GenBank/DDBJ whole genome shotgun (WGS) entry which is preliminary data.</text>
</comment>
<organism evidence="2 3">
    <name type="scientific">Winogradskyella pulchriflava</name>
    <dbReference type="NCBI Taxonomy" id="1110688"/>
    <lineage>
        <taxon>Bacteria</taxon>
        <taxon>Pseudomonadati</taxon>
        <taxon>Bacteroidota</taxon>
        <taxon>Flavobacteriia</taxon>
        <taxon>Flavobacteriales</taxon>
        <taxon>Flavobacteriaceae</taxon>
        <taxon>Winogradskyella</taxon>
    </lineage>
</organism>
<feature type="signal peptide" evidence="1">
    <location>
        <begin position="1"/>
        <end position="23"/>
    </location>
</feature>
<accession>A0ABV6Q4V8</accession>
<proteinExistence type="predicted"/>
<sequence>MKSYLVAAIFCLTSIYCTLNAQSQVVKDSLSVAKIIGLNQKVSYGDYDVKFKKVITDSRCPKSVMCVRAGEADVLVSIYKRGKFIEDRKIRIDASGFVMETTNLAFNAEDFKIYGFGLTPYPEGVNEIIIEDYRLEVVFKLKRSE</sequence>
<dbReference type="EMBL" id="JBHLTQ010000001">
    <property type="protein sequence ID" value="MFC0603314.1"/>
    <property type="molecule type" value="Genomic_DNA"/>
</dbReference>
<reference evidence="2 3" key="1">
    <citation type="submission" date="2024-09" db="EMBL/GenBank/DDBJ databases">
        <authorList>
            <person name="Sun Q."/>
            <person name="Mori K."/>
        </authorList>
    </citation>
    <scope>NUCLEOTIDE SEQUENCE [LARGE SCALE GENOMIC DNA]</scope>
    <source>
        <strain evidence="2 3">NCAIM B.02481</strain>
    </source>
</reference>
<protein>
    <submittedName>
        <fullName evidence="2">Uncharacterized protein</fullName>
    </submittedName>
</protein>
<evidence type="ECO:0000313" key="2">
    <source>
        <dbReference type="EMBL" id="MFC0603314.1"/>
    </source>
</evidence>
<evidence type="ECO:0000313" key="3">
    <source>
        <dbReference type="Proteomes" id="UP001589832"/>
    </source>
</evidence>
<name>A0ABV6Q4V8_9FLAO</name>
<keyword evidence="1" id="KW-0732">Signal</keyword>
<dbReference type="Proteomes" id="UP001589832">
    <property type="component" value="Unassembled WGS sequence"/>
</dbReference>
<keyword evidence="3" id="KW-1185">Reference proteome</keyword>
<feature type="chain" id="PRO_5046240832" evidence="1">
    <location>
        <begin position="24"/>
        <end position="145"/>
    </location>
</feature>
<evidence type="ECO:0000256" key="1">
    <source>
        <dbReference type="SAM" id="SignalP"/>
    </source>
</evidence>
<dbReference type="RefSeq" id="WP_386058912.1">
    <property type="nucleotide sequence ID" value="NZ_JBHLTQ010000001.1"/>
</dbReference>